<evidence type="ECO:0000313" key="4">
    <source>
        <dbReference type="Proteomes" id="UP001165653"/>
    </source>
</evidence>
<keyword evidence="2" id="KW-0812">Transmembrane</keyword>
<sequence>MNTNPPPVYAAGAIPDRAPSPSHRQARPSLRSLVPALAFALLAALPASATTGTIYYNSYSTAPAMNVRAIGVDGSNARTISLPVPSPALPVVSRDGRWLLTSSGGPLAHVMLSQNVFRTDLTNGATTQVTRFMDTYSDGITIYENPQGEPEFDTYSYYTTHLPNHKAFSPTGDRVATLDLAAVSGKQPGGVRLPATQSPVLEVYPVPQTTPVATWLAGGTERTGVNQAGDGLDWHPTREEMVGTFRSNIPLTSNISSGGFTEGTVLQVYASSGTTPLLRPLTAPTGRSYYDFSNFYIQSETEQDYAPSISRDGSKVAYVRNTLFSDSRVAGGAIRLVRCAIRIINYDGSGDRELIAFGNNFWITKLAWSPDGTEIAFDAAPRLVSNGLELQMGNMAQSAIYIVKASDAAHRLLVPAPAAHPTWSPLGATLPADLPLVRAVRAGSTLQLQMSNLTVARQYDIEVSTNLGQWTTDQTITAAAASQTVNYTIAPGVRARFFRVRPR</sequence>
<proteinExistence type="predicted"/>
<evidence type="ECO:0000313" key="3">
    <source>
        <dbReference type="EMBL" id="MCW1915652.1"/>
    </source>
</evidence>
<reference evidence="3" key="1">
    <citation type="submission" date="2022-10" db="EMBL/GenBank/DDBJ databases">
        <title>Luteolibacter sp. GHJ8, whole genome shotgun sequencing project.</title>
        <authorList>
            <person name="Zhao G."/>
            <person name="Shen L."/>
        </authorList>
    </citation>
    <scope>NUCLEOTIDE SEQUENCE</scope>
    <source>
        <strain evidence="3">GHJ8</strain>
    </source>
</reference>
<evidence type="ECO:0000256" key="2">
    <source>
        <dbReference type="SAM" id="Phobius"/>
    </source>
</evidence>
<accession>A0ABT3G728</accession>
<dbReference type="Gene3D" id="2.120.10.30">
    <property type="entry name" value="TolB, C-terminal domain"/>
    <property type="match status" value="1"/>
</dbReference>
<comment type="caution">
    <text evidence="3">The sequence shown here is derived from an EMBL/GenBank/DDBJ whole genome shotgun (WGS) entry which is preliminary data.</text>
</comment>
<feature type="transmembrane region" description="Helical" evidence="2">
    <location>
        <begin position="33"/>
        <end position="56"/>
    </location>
</feature>
<keyword evidence="4" id="KW-1185">Reference proteome</keyword>
<dbReference type="SUPFAM" id="SSF82171">
    <property type="entry name" value="DPP6 N-terminal domain-like"/>
    <property type="match status" value="1"/>
</dbReference>
<dbReference type="Proteomes" id="UP001165653">
    <property type="component" value="Unassembled WGS sequence"/>
</dbReference>
<dbReference type="RefSeq" id="WP_264515207.1">
    <property type="nucleotide sequence ID" value="NZ_JAPDDR010000010.1"/>
</dbReference>
<feature type="region of interest" description="Disordered" evidence="1">
    <location>
        <begin position="1"/>
        <end position="27"/>
    </location>
</feature>
<dbReference type="InterPro" id="IPR011042">
    <property type="entry name" value="6-blade_b-propeller_TolB-like"/>
</dbReference>
<gene>
    <name evidence="3" type="ORF">OJ996_18850</name>
</gene>
<keyword evidence="2" id="KW-1133">Transmembrane helix</keyword>
<keyword evidence="2" id="KW-0472">Membrane</keyword>
<evidence type="ECO:0000256" key="1">
    <source>
        <dbReference type="SAM" id="MobiDB-lite"/>
    </source>
</evidence>
<evidence type="ECO:0008006" key="5">
    <source>
        <dbReference type="Google" id="ProtNLM"/>
    </source>
</evidence>
<organism evidence="3 4">
    <name type="scientific">Luteolibacter rhizosphaerae</name>
    <dbReference type="NCBI Taxonomy" id="2989719"/>
    <lineage>
        <taxon>Bacteria</taxon>
        <taxon>Pseudomonadati</taxon>
        <taxon>Verrucomicrobiota</taxon>
        <taxon>Verrucomicrobiia</taxon>
        <taxon>Verrucomicrobiales</taxon>
        <taxon>Verrucomicrobiaceae</taxon>
        <taxon>Luteolibacter</taxon>
    </lineage>
</organism>
<name>A0ABT3G728_9BACT</name>
<dbReference type="EMBL" id="JAPDDR010000010">
    <property type="protein sequence ID" value="MCW1915652.1"/>
    <property type="molecule type" value="Genomic_DNA"/>
</dbReference>
<protein>
    <recommendedName>
        <fullName evidence="5">WD40 repeat protein</fullName>
    </recommendedName>
</protein>